<feature type="compositionally biased region" description="Basic residues" evidence="1">
    <location>
        <begin position="90"/>
        <end position="100"/>
    </location>
</feature>
<comment type="caution">
    <text evidence="2">The sequence shown here is derived from an EMBL/GenBank/DDBJ whole genome shotgun (WGS) entry which is preliminary data.</text>
</comment>
<organism evidence="2 3">
    <name type="scientific">Eschrichtius robustus</name>
    <name type="common">California gray whale</name>
    <name type="synonym">Eschrichtius gibbosus</name>
    <dbReference type="NCBI Taxonomy" id="9764"/>
    <lineage>
        <taxon>Eukaryota</taxon>
        <taxon>Metazoa</taxon>
        <taxon>Chordata</taxon>
        <taxon>Craniata</taxon>
        <taxon>Vertebrata</taxon>
        <taxon>Euteleostomi</taxon>
        <taxon>Mammalia</taxon>
        <taxon>Eutheria</taxon>
        <taxon>Laurasiatheria</taxon>
        <taxon>Artiodactyla</taxon>
        <taxon>Whippomorpha</taxon>
        <taxon>Cetacea</taxon>
        <taxon>Mysticeti</taxon>
        <taxon>Eschrichtiidae</taxon>
        <taxon>Eschrichtius</taxon>
    </lineage>
</organism>
<name>A0AB34GL53_ESCRO</name>
<evidence type="ECO:0000313" key="3">
    <source>
        <dbReference type="Proteomes" id="UP001159641"/>
    </source>
</evidence>
<protein>
    <submittedName>
        <fullName evidence="2">Uncharacterized protein</fullName>
    </submittedName>
</protein>
<dbReference type="AlphaFoldDB" id="A0AB34GL53"/>
<feature type="compositionally biased region" description="Pro residues" evidence="1">
    <location>
        <begin position="236"/>
        <end position="245"/>
    </location>
</feature>
<proteinExistence type="predicted"/>
<dbReference type="EMBL" id="JAIQCJ010002160">
    <property type="protein sequence ID" value="KAJ8780316.1"/>
    <property type="molecule type" value="Genomic_DNA"/>
</dbReference>
<feature type="compositionally biased region" description="Low complexity" evidence="1">
    <location>
        <begin position="207"/>
        <end position="235"/>
    </location>
</feature>
<accession>A0AB34GL53</accession>
<feature type="compositionally biased region" description="Low complexity" evidence="1">
    <location>
        <begin position="101"/>
        <end position="112"/>
    </location>
</feature>
<sequence>MGLQVVGFETPVTPKAWSPELPRAAGTLDPRARPRLSGQTRSKADKARAPGTGSSVGNDGSREPAHGVRGGAETEPRARGGAAGAGLAHRVGRARSRRRGVVAPAGGRHAAGQRPGCGSVAGLAAPPLCRARPAPRECVCVGVVPGTGWARPGAAQPRGAGVNARGGAQALTRDWGLRRAGPFPARPSAQVPVCSPAAPVRAPVTSSPPLSRPRAGPAPSAAASAEAGAALAPEPACGPGPPPRSPVAAGGGRVRVSGRLWSGELLRCAALGPRARLKESGLTCPV</sequence>
<feature type="compositionally biased region" description="Basic and acidic residues" evidence="1">
    <location>
        <begin position="60"/>
        <end position="78"/>
    </location>
</feature>
<keyword evidence="3" id="KW-1185">Reference proteome</keyword>
<feature type="region of interest" description="Disordered" evidence="1">
    <location>
        <begin position="1"/>
        <end position="116"/>
    </location>
</feature>
<dbReference type="Proteomes" id="UP001159641">
    <property type="component" value="Unassembled WGS sequence"/>
</dbReference>
<evidence type="ECO:0000256" key="1">
    <source>
        <dbReference type="SAM" id="MobiDB-lite"/>
    </source>
</evidence>
<evidence type="ECO:0000313" key="2">
    <source>
        <dbReference type="EMBL" id="KAJ8780316.1"/>
    </source>
</evidence>
<feature type="region of interest" description="Disordered" evidence="1">
    <location>
        <begin position="181"/>
        <end position="252"/>
    </location>
</feature>
<reference evidence="2 3" key="1">
    <citation type="submission" date="2022-11" db="EMBL/GenBank/DDBJ databases">
        <title>Whole genome sequence of Eschrichtius robustus ER-17-0199.</title>
        <authorList>
            <person name="Bruniche-Olsen A."/>
            <person name="Black A.N."/>
            <person name="Fields C.J."/>
            <person name="Walden K."/>
            <person name="Dewoody J.A."/>
        </authorList>
    </citation>
    <scope>NUCLEOTIDE SEQUENCE [LARGE SCALE GENOMIC DNA]</scope>
    <source>
        <strain evidence="2">ER-17-0199</strain>
        <tissue evidence="2">Blubber</tissue>
    </source>
</reference>
<gene>
    <name evidence="2" type="ORF">J1605_011580</name>
</gene>